<dbReference type="GO" id="GO:0003678">
    <property type="term" value="F:DNA helicase activity"/>
    <property type="evidence" value="ECO:0007669"/>
    <property type="project" value="UniProtKB-EC"/>
</dbReference>
<dbReference type="InterPro" id="IPR033762">
    <property type="entry name" value="MCM_OB"/>
</dbReference>
<keyword evidence="6 12" id="KW-0347">Helicase</keyword>
<evidence type="ECO:0000259" key="14">
    <source>
        <dbReference type="PROSITE" id="PS50051"/>
    </source>
</evidence>
<feature type="domain" description="MCM C-terminal AAA(+) ATPase" evidence="14">
    <location>
        <begin position="445"/>
        <end position="652"/>
    </location>
</feature>
<keyword evidence="3 12" id="KW-0235">DNA replication</keyword>
<dbReference type="InterPro" id="IPR018525">
    <property type="entry name" value="MCM_CS"/>
</dbReference>
<dbReference type="PROSITE" id="PS00847">
    <property type="entry name" value="MCM_1"/>
    <property type="match status" value="1"/>
</dbReference>
<dbReference type="GO" id="GO:0016787">
    <property type="term" value="F:hydrolase activity"/>
    <property type="evidence" value="ECO:0007669"/>
    <property type="project" value="UniProtKB-KW"/>
</dbReference>
<dbReference type="AlphaFoldDB" id="A0ABD3R6G4"/>
<dbReference type="PANTHER" id="PTHR11630">
    <property type="entry name" value="DNA REPLICATION LICENSING FACTOR MCM FAMILY MEMBER"/>
    <property type="match status" value="1"/>
</dbReference>
<keyword evidence="7 11" id="KW-0067">ATP-binding</keyword>
<keyword evidence="8 11" id="KW-0238">DNA-binding</keyword>
<gene>
    <name evidence="15" type="ORF">ACHAXA_010885</name>
</gene>
<evidence type="ECO:0000256" key="3">
    <source>
        <dbReference type="ARBA" id="ARBA00022705"/>
    </source>
</evidence>
<name>A0ABD3R6G4_9STRA</name>
<dbReference type="InterPro" id="IPR041562">
    <property type="entry name" value="MCM_lid"/>
</dbReference>
<evidence type="ECO:0000256" key="1">
    <source>
        <dbReference type="ARBA" id="ARBA00004123"/>
    </source>
</evidence>
<evidence type="ECO:0000256" key="12">
    <source>
        <dbReference type="RuleBase" id="RU368063"/>
    </source>
</evidence>
<dbReference type="InterPro" id="IPR027925">
    <property type="entry name" value="MCM_N"/>
</dbReference>
<dbReference type="Pfam" id="PF17207">
    <property type="entry name" value="MCM_OB"/>
    <property type="match status" value="1"/>
</dbReference>
<comment type="subcellular location">
    <subcellularLocation>
        <location evidence="1 12">Nucleus</location>
    </subcellularLocation>
</comment>
<dbReference type="SUPFAM" id="SSF50249">
    <property type="entry name" value="Nucleic acid-binding proteins"/>
    <property type="match status" value="1"/>
</dbReference>
<keyword evidence="5 12" id="KW-0378">Hydrolase</keyword>
<evidence type="ECO:0000256" key="7">
    <source>
        <dbReference type="ARBA" id="ARBA00022840"/>
    </source>
</evidence>
<reference evidence="15 16" key="1">
    <citation type="submission" date="2024-10" db="EMBL/GenBank/DDBJ databases">
        <title>Updated reference genomes for cyclostephanoid diatoms.</title>
        <authorList>
            <person name="Roberts W.R."/>
            <person name="Alverson A.J."/>
        </authorList>
    </citation>
    <scope>NUCLEOTIDE SEQUENCE [LARGE SCALE GENOMIC DNA]</scope>
    <source>
        <strain evidence="15 16">AJA228-03</strain>
    </source>
</reference>
<protein>
    <recommendedName>
        <fullName evidence="12">DNA replication licensing factor MCM5</fullName>
        <ecNumber evidence="12">3.6.4.12</ecNumber>
    </recommendedName>
</protein>
<feature type="compositionally biased region" description="Gly residues" evidence="13">
    <location>
        <begin position="181"/>
        <end position="202"/>
    </location>
</feature>
<sequence length="930" mass="97960">MDFDADRIYYSHQNLHGNVVDDEGAAAADGRGSAIDEDERAVDADALRRHYREFLRNYRQGANRYIYRDRLLRMHRRHHSTNDANDVNSPDGGGDPSEANAAAGGGGGSDWDPNQCYIYVDLAHVGEYDAALLGQLLRRPAEALPVMETAAADALRTLLYVHRRPGVNVGGGGDGDARTSGRGGGAGEAGADDGVGGGGGGDANLTPQQLFGGNSIQVLLRGNLAPTPLRSIQSHHMNSLLKCPGIITSCARVRPRAMALRIRCAKCLDSRTVFGNSSISGGRGSASAAASAGGGGSPFSGFSLPMRCLGPNPQECGPAPYSVLPDECLFVDQQTLKLQEAPEMVPTGEMPRSVLVAVERGLVDKAPPGTRVTVLAVASLFNSGGGGNSSGGGGAGSKRSADAAGVRTTYLRVVGMERESSTADSARFSPAEEEAFRRLSRRPDVYDILHRSVAPSISGSYTVDIKKAILCLLFGGSRKRLPDGMKLRGDINVLLLGDPSTAKSQFLKFATRVAPVGVYTSGKGSSAAGLTASVVRDARGEFYLEGGAMVLADGGIVAIDEFDKMRPADRVAIHEAMEQQTISIAKAGITTVLNSRSSVLAAANPVFGRYDDLKSASENIDLMSTILSRFDLIFLVRDVRDEVRDRMICRHVMGVHIGNSGGRGGGGEGGSGTGLGAFGGINDGNGETELMAAGMLGGDNLQQAAKSSTGGNSNTAAAIAENAMRIATSGIGELDVPTMKKYIQYCKAKCMPRLSDEAGDILASSYVKIRDDVRKRVMEAGGQEQATIPITVRQLEALVRVSESLAKMRLDSRVQSEDIAEALRLFRVSTMAANSVDSSGANAGSIRGGAPTTVAGLMSGAMPTQDELMRAETFLRSRLAVGAVLNKQRVVEEAASQGYNAMVVARALSIMVSRGEVQERNQSRMVKRVR</sequence>
<dbReference type="Pfam" id="PF17855">
    <property type="entry name" value="MCM_lid"/>
    <property type="match status" value="1"/>
</dbReference>
<evidence type="ECO:0000256" key="11">
    <source>
        <dbReference type="RuleBase" id="RU004070"/>
    </source>
</evidence>
<proteinExistence type="inferred from homology"/>
<dbReference type="GO" id="GO:0005634">
    <property type="term" value="C:nucleus"/>
    <property type="evidence" value="ECO:0007669"/>
    <property type="project" value="UniProtKB-SubCell"/>
</dbReference>
<evidence type="ECO:0000256" key="10">
    <source>
        <dbReference type="ARBA" id="ARBA00023306"/>
    </source>
</evidence>
<evidence type="ECO:0000256" key="5">
    <source>
        <dbReference type="ARBA" id="ARBA00022801"/>
    </source>
</evidence>
<comment type="function">
    <text evidence="12">Acts as component of the MCM2-7 complex (MCM complex) which is the replicative helicase essential for 'once per cell cycle' DNA replication initiation and elongation in eukaryotic cells. The active ATPase sites in the MCM2-7 ring are formed through the interaction surfaces of two neighboring subunits such that a critical structure of a conserved arginine finger motif is provided in trans relative to the ATP-binding site of the Walker A box of the adjacent subunit. The six ATPase active sites, however, are likely to contribute differentially to the complex helicase activity.</text>
</comment>
<feature type="region of interest" description="Disordered" evidence="13">
    <location>
        <begin position="170"/>
        <end position="206"/>
    </location>
</feature>
<dbReference type="Pfam" id="PF14551">
    <property type="entry name" value="MCM_N"/>
    <property type="match status" value="1"/>
</dbReference>
<dbReference type="SUPFAM" id="SSF52540">
    <property type="entry name" value="P-loop containing nucleoside triphosphate hydrolases"/>
    <property type="match status" value="1"/>
</dbReference>
<dbReference type="InterPro" id="IPR054125">
    <property type="entry name" value="MCM5_C"/>
</dbReference>
<evidence type="ECO:0000256" key="2">
    <source>
        <dbReference type="ARBA" id="ARBA00008010"/>
    </source>
</evidence>
<evidence type="ECO:0000256" key="9">
    <source>
        <dbReference type="ARBA" id="ARBA00023242"/>
    </source>
</evidence>
<dbReference type="GO" id="GO:0006270">
    <property type="term" value="P:DNA replication initiation"/>
    <property type="evidence" value="ECO:0007669"/>
    <property type="project" value="UniProtKB-UniRule"/>
</dbReference>
<dbReference type="Gene3D" id="2.40.50.140">
    <property type="entry name" value="Nucleic acid-binding proteins"/>
    <property type="match status" value="1"/>
</dbReference>
<dbReference type="InterPro" id="IPR001208">
    <property type="entry name" value="MCM_dom"/>
</dbReference>
<dbReference type="InterPro" id="IPR031327">
    <property type="entry name" value="MCM"/>
</dbReference>
<evidence type="ECO:0000313" key="16">
    <source>
        <dbReference type="Proteomes" id="UP001530377"/>
    </source>
</evidence>
<dbReference type="SMART" id="SM00350">
    <property type="entry name" value="MCM"/>
    <property type="match status" value="1"/>
</dbReference>
<evidence type="ECO:0000256" key="4">
    <source>
        <dbReference type="ARBA" id="ARBA00022741"/>
    </source>
</evidence>
<keyword evidence="16" id="KW-1185">Reference proteome</keyword>
<dbReference type="EMBL" id="JALLPB020000485">
    <property type="protein sequence ID" value="KAL3808599.1"/>
    <property type="molecule type" value="Genomic_DNA"/>
</dbReference>
<dbReference type="PROSITE" id="PS50051">
    <property type="entry name" value="MCM_2"/>
    <property type="match status" value="1"/>
</dbReference>
<evidence type="ECO:0000313" key="15">
    <source>
        <dbReference type="EMBL" id="KAL3808599.1"/>
    </source>
</evidence>
<dbReference type="Pfam" id="PF21933">
    <property type="entry name" value="MCM5_C"/>
    <property type="match status" value="1"/>
</dbReference>
<dbReference type="InterPro" id="IPR027417">
    <property type="entry name" value="P-loop_NTPase"/>
</dbReference>
<dbReference type="InterPro" id="IPR008048">
    <property type="entry name" value="MCM5"/>
</dbReference>
<dbReference type="Pfam" id="PF00493">
    <property type="entry name" value="MCM"/>
    <property type="match status" value="1"/>
</dbReference>
<dbReference type="PRINTS" id="PR01661">
    <property type="entry name" value="MCMPROTEIN5"/>
</dbReference>
<comment type="catalytic activity">
    <reaction evidence="12">
        <text>ATP + H2O = ADP + phosphate + H(+)</text>
        <dbReference type="Rhea" id="RHEA:13065"/>
        <dbReference type="ChEBI" id="CHEBI:15377"/>
        <dbReference type="ChEBI" id="CHEBI:15378"/>
        <dbReference type="ChEBI" id="CHEBI:30616"/>
        <dbReference type="ChEBI" id="CHEBI:43474"/>
        <dbReference type="ChEBI" id="CHEBI:456216"/>
        <dbReference type="EC" id="3.6.4.12"/>
    </reaction>
</comment>
<keyword evidence="9 12" id="KW-0539">Nucleus</keyword>
<dbReference type="Gene3D" id="2.20.28.10">
    <property type="match status" value="1"/>
</dbReference>
<dbReference type="GO" id="GO:0042555">
    <property type="term" value="C:MCM complex"/>
    <property type="evidence" value="ECO:0007669"/>
    <property type="project" value="UniProtKB-UniRule"/>
</dbReference>
<comment type="caution">
    <text evidence="15">The sequence shown here is derived from an EMBL/GenBank/DDBJ whole genome shotgun (WGS) entry which is preliminary data.</text>
</comment>
<accession>A0ABD3R6G4</accession>
<dbReference type="EC" id="3.6.4.12" evidence="12"/>
<dbReference type="PANTHER" id="PTHR11630:SF42">
    <property type="entry name" value="DNA REPLICATION LICENSING FACTOR MCM5"/>
    <property type="match status" value="1"/>
</dbReference>
<dbReference type="PRINTS" id="PR01657">
    <property type="entry name" value="MCMFAMILY"/>
</dbReference>
<evidence type="ECO:0000256" key="6">
    <source>
        <dbReference type="ARBA" id="ARBA00022806"/>
    </source>
</evidence>
<dbReference type="Proteomes" id="UP001530377">
    <property type="component" value="Unassembled WGS sequence"/>
</dbReference>
<comment type="subunit">
    <text evidence="12">Component of the MCM2-7 complex.</text>
</comment>
<feature type="region of interest" description="Disordered" evidence="13">
    <location>
        <begin position="80"/>
        <end position="107"/>
    </location>
</feature>
<dbReference type="GO" id="GO:0003688">
    <property type="term" value="F:DNA replication origin binding"/>
    <property type="evidence" value="ECO:0007669"/>
    <property type="project" value="UniProtKB-UniRule"/>
</dbReference>
<evidence type="ECO:0000256" key="13">
    <source>
        <dbReference type="SAM" id="MobiDB-lite"/>
    </source>
</evidence>
<dbReference type="Gene3D" id="3.40.50.300">
    <property type="entry name" value="P-loop containing nucleotide triphosphate hydrolases"/>
    <property type="match status" value="1"/>
</dbReference>
<organism evidence="15 16">
    <name type="scientific">Cyclostephanos tholiformis</name>
    <dbReference type="NCBI Taxonomy" id="382380"/>
    <lineage>
        <taxon>Eukaryota</taxon>
        <taxon>Sar</taxon>
        <taxon>Stramenopiles</taxon>
        <taxon>Ochrophyta</taxon>
        <taxon>Bacillariophyta</taxon>
        <taxon>Coscinodiscophyceae</taxon>
        <taxon>Thalassiosirophycidae</taxon>
        <taxon>Stephanodiscales</taxon>
        <taxon>Stephanodiscaceae</taxon>
        <taxon>Cyclostephanos</taxon>
    </lineage>
</organism>
<comment type="similarity">
    <text evidence="2 11">Belongs to the MCM family.</text>
</comment>
<dbReference type="GO" id="GO:0005524">
    <property type="term" value="F:ATP binding"/>
    <property type="evidence" value="ECO:0007669"/>
    <property type="project" value="UniProtKB-UniRule"/>
</dbReference>
<keyword evidence="4 11" id="KW-0547">Nucleotide-binding</keyword>
<evidence type="ECO:0000256" key="8">
    <source>
        <dbReference type="ARBA" id="ARBA00023125"/>
    </source>
</evidence>
<dbReference type="InterPro" id="IPR012340">
    <property type="entry name" value="NA-bd_OB-fold"/>
</dbReference>
<keyword evidence="10 12" id="KW-0131">Cell cycle</keyword>